<dbReference type="GeneID" id="60335255"/>
<dbReference type="RefSeq" id="YP_009963671.1">
    <property type="nucleotide sequence ID" value="NC_051721.1"/>
</dbReference>
<evidence type="ECO:0000313" key="2">
    <source>
        <dbReference type="EMBL" id="AVO21675.1"/>
    </source>
</evidence>
<feature type="compositionally biased region" description="Polar residues" evidence="1">
    <location>
        <begin position="55"/>
        <end position="67"/>
    </location>
</feature>
<keyword evidence="3" id="KW-1185">Reference proteome</keyword>
<organism evidence="2 3">
    <name type="scientific">Mycobacterium phage MooMoo</name>
    <dbReference type="NCBI Taxonomy" id="2108127"/>
    <lineage>
        <taxon>Viruses</taxon>
        <taxon>Duplodnaviria</taxon>
        <taxon>Heunggongvirae</taxon>
        <taxon>Uroviricota</taxon>
        <taxon>Caudoviricetes</taxon>
        <taxon>Gracegardnervirinae</taxon>
        <taxon>Moomoovirus</taxon>
        <taxon>Moomoovirus moomoo</taxon>
    </lineage>
</organism>
<dbReference type="EMBL" id="MH001449">
    <property type="protein sequence ID" value="AVO21675.1"/>
    <property type="molecule type" value="Genomic_DNA"/>
</dbReference>
<proteinExistence type="predicted"/>
<evidence type="ECO:0000313" key="3">
    <source>
        <dbReference type="Proteomes" id="UP000241634"/>
    </source>
</evidence>
<dbReference type="KEGG" id="vg:60335255"/>
<dbReference type="Proteomes" id="UP000241634">
    <property type="component" value="Segment"/>
</dbReference>
<reference evidence="3" key="1">
    <citation type="submission" date="2018-02" db="EMBL/GenBank/DDBJ databases">
        <authorList>
            <person name="Cohen D.B."/>
            <person name="Kent A.D."/>
        </authorList>
    </citation>
    <scope>NUCLEOTIDE SEQUENCE [LARGE SCALE GENOMIC DNA]</scope>
</reference>
<feature type="region of interest" description="Disordered" evidence="1">
    <location>
        <begin position="55"/>
        <end position="89"/>
    </location>
</feature>
<name>A0A2P1JRA3_9CAUD</name>
<gene>
    <name evidence="2" type="primary">70</name>
    <name evidence="2" type="ORF">SEA_MOOMOO_70</name>
</gene>
<accession>A0A2P1JRA3</accession>
<evidence type="ECO:0000256" key="1">
    <source>
        <dbReference type="SAM" id="MobiDB-lite"/>
    </source>
</evidence>
<sequence>MAECRCGHWRRDHRWRDYRNTVCEACAVCGGYDDWLHPDDHGFVRCECVAFDGRSTAQDRPGATNTGTRGGSDGENGTEPLRPSSGGAA</sequence>
<protein>
    <submittedName>
        <fullName evidence="2">Uncharacterized protein</fullName>
    </submittedName>
</protein>